<accession>A0ABY9TZP8</accession>
<name>A0ABY9TZP8_9GAMM</name>
<organism evidence="1 2">
    <name type="scientific">Thalassotalea psychrophila</name>
    <dbReference type="NCBI Taxonomy" id="3065647"/>
    <lineage>
        <taxon>Bacteria</taxon>
        <taxon>Pseudomonadati</taxon>
        <taxon>Pseudomonadota</taxon>
        <taxon>Gammaproteobacteria</taxon>
        <taxon>Alteromonadales</taxon>
        <taxon>Colwelliaceae</taxon>
        <taxon>Thalassotalea</taxon>
    </lineage>
</organism>
<gene>
    <name evidence="1" type="ORF">RGQ13_08660</name>
</gene>
<keyword evidence="2" id="KW-1185">Reference proteome</keyword>
<proteinExistence type="predicted"/>
<evidence type="ECO:0000313" key="2">
    <source>
        <dbReference type="Proteomes" id="UP001258994"/>
    </source>
</evidence>
<reference evidence="2" key="1">
    <citation type="submission" date="2023-09" db="EMBL/GenBank/DDBJ databases">
        <authorList>
            <person name="Li S."/>
            <person name="Li X."/>
            <person name="Zhang C."/>
            <person name="Zhao Z."/>
        </authorList>
    </citation>
    <scope>NUCLEOTIDE SEQUENCE [LARGE SCALE GENOMIC DNA]</scope>
    <source>
        <strain evidence="2">SQ149</strain>
    </source>
</reference>
<protein>
    <submittedName>
        <fullName evidence="1">Uncharacterized protein</fullName>
    </submittedName>
</protein>
<evidence type="ECO:0000313" key="1">
    <source>
        <dbReference type="EMBL" id="WNC74050.1"/>
    </source>
</evidence>
<dbReference type="EMBL" id="CP134145">
    <property type="protein sequence ID" value="WNC74050.1"/>
    <property type="molecule type" value="Genomic_DNA"/>
</dbReference>
<sequence length="498" mass="54257">MSSREEYISIGPSNGNYEHKSVPAQDQDIPAFLSDEFLQLGSIVNGILEGGAFPPQTEMPKRYREGMMFFFSQPIEPTNETTITSAGVWLYRNKKWWKVIDDPSSIEGVTLAYRLTTDETSPSTPPDGVDYPPTNWEQYPPVKGPKTDWIWVSSQTSIAEDGTRTWSSPTPWSAGVTDGVSPPAIPGHRAVVQLTDPVLRSSFSTRAAYDLVVAEVSDRDPIVPINGDTVTQHSSIPTEEGEAPTFIATKSYQVGSGNPGIWEDVAEFIDGNLVVNGTINGGAIRADSEVRIGGNAGDDLVVVSATDPNSRLWVGDSGDGATANFRVSPSGDLFANSGVFNGSVQADNITGDVLGIATHKSPVQYIDYTLDYELLGDEWTVEVNTAHARTMIVTPPLMEKHVSFGTNTELQVALQADLTGTGGWVTADNTPFFHVAPDPALDYHFMLPPLALEIPKDHGDIYYKFRLAWRNRGDRIGTQYTPVVVQLIRQGDSITFLD</sequence>
<dbReference type="RefSeq" id="WP_348393159.1">
    <property type="nucleotide sequence ID" value="NZ_CP134145.1"/>
</dbReference>
<dbReference type="Proteomes" id="UP001258994">
    <property type="component" value="Chromosome"/>
</dbReference>